<name>A0A3E4LVF9_9FIRM</name>
<dbReference type="RefSeq" id="WP_117687812.1">
    <property type="nucleotide sequence ID" value="NZ_JBGLDX010000003.1"/>
</dbReference>
<gene>
    <name evidence="1" type="ORF">DXD17_04025</name>
</gene>
<dbReference type="AlphaFoldDB" id="A0A3E4LVF9"/>
<reference evidence="1 2" key="1">
    <citation type="submission" date="2018-08" db="EMBL/GenBank/DDBJ databases">
        <title>A genome reference for cultivated species of the human gut microbiota.</title>
        <authorList>
            <person name="Zou Y."/>
            <person name="Xue W."/>
            <person name="Luo G."/>
        </authorList>
    </citation>
    <scope>NUCLEOTIDE SEQUENCE [LARGE SCALE GENOMIC DNA]</scope>
    <source>
        <strain evidence="1 2">TF11-7</strain>
    </source>
</reference>
<accession>A0A3E4LVF9</accession>
<dbReference type="Proteomes" id="UP000260793">
    <property type="component" value="Unassembled WGS sequence"/>
</dbReference>
<evidence type="ECO:0000313" key="2">
    <source>
        <dbReference type="Proteomes" id="UP000260793"/>
    </source>
</evidence>
<protein>
    <submittedName>
        <fullName evidence="1">DUF2691 family protein</fullName>
    </submittedName>
</protein>
<proteinExistence type="predicted"/>
<evidence type="ECO:0000313" key="1">
    <source>
        <dbReference type="EMBL" id="RGK41438.1"/>
    </source>
</evidence>
<organism evidence="1 2">
    <name type="scientific">[Ruminococcus] lactaris</name>
    <dbReference type="NCBI Taxonomy" id="46228"/>
    <lineage>
        <taxon>Bacteria</taxon>
        <taxon>Bacillati</taxon>
        <taxon>Bacillota</taxon>
        <taxon>Clostridia</taxon>
        <taxon>Lachnospirales</taxon>
        <taxon>Lachnospiraceae</taxon>
        <taxon>Mediterraneibacter</taxon>
    </lineage>
</organism>
<sequence>MKGAVIYRGEKYFTFLKKIFDSIENVQKNYNWLITGYECYPQNIKYVERLSKEWCWITGKELTKMIEKENFQWIWGVFSAFPQSVTKDDVLKYELPKADGNEKIWKNPISIQHPLSVMEIIAWDSSMTILISKFDEIVEKLLKSNPLIEDLEEYNKN</sequence>
<comment type="caution">
    <text evidence="1">The sequence shown here is derived from an EMBL/GenBank/DDBJ whole genome shotgun (WGS) entry which is preliminary data.</text>
</comment>
<dbReference type="EMBL" id="QSQN01000008">
    <property type="protein sequence ID" value="RGK41438.1"/>
    <property type="molecule type" value="Genomic_DNA"/>
</dbReference>